<gene>
    <name evidence="1" type="ORF">L6452_14850</name>
</gene>
<reference evidence="1 2" key="2">
    <citation type="journal article" date="2022" name="Mol. Ecol. Resour.">
        <title>The genomes of chicory, endive, great burdock and yacon provide insights into Asteraceae paleo-polyploidization history and plant inulin production.</title>
        <authorList>
            <person name="Fan W."/>
            <person name="Wang S."/>
            <person name="Wang H."/>
            <person name="Wang A."/>
            <person name="Jiang F."/>
            <person name="Liu H."/>
            <person name="Zhao H."/>
            <person name="Xu D."/>
            <person name="Zhang Y."/>
        </authorList>
    </citation>
    <scope>NUCLEOTIDE SEQUENCE [LARGE SCALE GENOMIC DNA]</scope>
    <source>
        <strain evidence="2">cv. Niubang</strain>
    </source>
</reference>
<dbReference type="EMBL" id="CM042050">
    <property type="protein sequence ID" value="KAI3735355.1"/>
    <property type="molecule type" value="Genomic_DNA"/>
</dbReference>
<evidence type="ECO:0000313" key="2">
    <source>
        <dbReference type="Proteomes" id="UP001055879"/>
    </source>
</evidence>
<keyword evidence="2" id="KW-1185">Reference proteome</keyword>
<name>A0ACB9CM49_ARCLA</name>
<sequence length="432" mass="49023">MGSPMKGTNEEKNYADKGSKIPESTVVNEANTVMLPTAKVAQYYMLSRNHDSSIVDIFAHSDDTIIRKMIPSTGLTSILRKLDRCSSLEVKKDATGPQSNKPDPLSNNDPDDDFVSRVQNKQTDSTMWAEGDIDCKIIPLHAWNMEMLRRRLKAGIRQGGLHIVELVQARSNTHKCADTESDEQIAEVVHQEVECMEPTDPEAPQDEDKPYEEPAVEYDNDYDVEELKKEYMEIIDKNFNMIYTTKWDVEELINEARYMFPDEPCFEHYQESLESLFREYKAQDDAHSSSDDEVKHDEEMERDRETEKSDHQPQVVTPTELDFSDNASLEDIQPLSQIWYSPTTYHLIDQAIVEKSGESSKQRTTSCTNTHASNTPTPSFNLGISPLASDLYKTGHTKGKGQLPNEECPPKPTINVGPSPKECRTPIKKGVR</sequence>
<dbReference type="Proteomes" id="UP001055879">
    <property type="component" value="Linkage Group LG04"/>
</dbReference>
<comment type="caution">
    <text evidence="1">The sequence shown here is derived from an EMBL/GenBank/DDBJ whole genome shotgun (WGS) entry which is preliminary data.</text>
</comment>
<organism evidence="1 2">
    <name type="scientific">Arctium lappa</name>
    <name type="common">Greater burdock</name>
    <name type="synonym">Lappa major</name>
    <dbReference type="NCBI Taxonomy" id="4217"/>
    <lineage>
        <taxon>Eukaryota</taxon>
        <taxon>Viridiplantae</taxon>
        <taxon>Streptophyta</taxon>
        <taxon>Embryophyta</taxon>
        <taxon>Tracheophyta</taxon>
        <taxon>Spermatophyta</taxon>
        <taxon>Magnoliopsida</taxon>
        <taxon>eudicotyledons</taxon>
        <taxon>Gunneridae</taxon>
        <taxon>Pentapetalae</taxon>
        <taxon>asterids</taxon>
        <taxon>campanulids</taxon>
        <taxon>Asterales</taxon>
        <taxon>Asteraceae</taxon>
        <taxon>Carduoideae</taxon>
        <taxon>Cardueae</taxon>
        <taxon>Arctiinae</taxon>
        <taxon>Arctium</taxon>
    </lineage>
</organism>
<reference evidence="2" key="1">
    <citation type="journal article" date="2022" name="Mol. Ecol. Resour.">
        <title>The genomes of chicory, endive, great burdock and yacon provide insights into Asteraceae palaeo-polyploidization history and plant inulin production.</title>
        <authorList>
            <person name="Fan W."/>
            <person name="Wang S."/>
            <person name="Wang H."/>
            <person name="Wang A."/>
            <person name="Jiang F."/>
            <person name="Liu H."/>
            <person name="Zhao H."/>
            <person name="Xu D."/>
            <person name="Zhang Y."/>
        </authorList>
    </citation>
    <scope>NUCLEOTIDE SEQUENCE [LARGE SCALE GENOMIC DNA]</scope>
    <source>
        <strain evidence="2">cv. Niubang</strain>
    </source>
</reference>
<accession>A0ACB9CM49</accession>
<protein>
    <submittedName>
        <fullName evidence="1">Uncharacterized protein</fullName>
    </submittedName>
</protein>
<evidence type="ECO:0000313" key="1">
    <source>
        <dbReference type="EMBL" id="KAI3735355.1"/>
    </source>
</evidence>
<proteinExistence type="predicted"/>